<evidence type="ECO:0000313" key="1">
    <source>
        <dbReference type="EMBL" id="MFC3052473.1"/>
    </source>
</evidence>
<name>A0ABV7D5J9_9PROT</name>
<dbReference type="Proteomes" id="UP001595444">
    <property type="component" value="Unassembled WGS sequence"/>
</dbReference>
<evidence type="ECO:0000313" key="2">
    <source>
        <dbReference type="Proteomes" id="UP001595444"/>
    </source>
</evidence>
<sequence>MLWESFIWATSSSVPYARSAGLTTEIAGIAGRYKRHKASWQTHLEKSKQRISLALEHADSHKPCLVMGAGLCLDIPLEHIAQHPAGCVLIDAVLPLTTRLKLLRYRAIDYKLADITGFLAPFWSSIEGDEIPAPTTAPLPLKGYACAISLNILSQLPLPFAGSPPSGDTECKLTAAIQKAHMDTLLAMDCPVLLITDYDRRETTGGTLKTIPTVAPHLLPGNPDQSWIWDIAPLGETGPNQIVQLKVGSWYIEK</sequence>
<dbReference type="RefSeq" id="WP_194213865.1">
    <property type="nucleotide sequence ID" value="NZ_CP061205.1"/>
</dbReference>
<organism evidence="1 2">
    <name type="scientific">Kordiimonas pumila</name>
    <dbReference type="NCBI Taxonomy" id="2161677"/>
    <lineage>
        <taxon>Bacteria</taxon>
        <taxon>Pseudomonadati</taxon>
        <taxon>Pseudomonadota</taxon>
        <taxon>Alphaproteobacteria</taxon>
        <taxon>Kordiimonadales</taxon>
        <taxon>Kordiimonadaceae</taxon>
        <taxon>Kordiimonas</taxon>
    </lineage>
</organism>
<accession>A0ABV7D5J9</accession>
<proteinExistence type="predicted"/>
<reference evidence="2" key="1">
    <citation type="journal article" date="2019" name="Int. J. Syst. Evol. Microbiol.">
        <title>The Global Catalogue of Microorganisms (GCM) 10K type strain sequencing project: providing services to taxonomists for standard genome sequencing and annotation.</title>
        <authorList>
            <consortium name="The Broad Institute Genomics Platform"/>
            <consortium name="The Broad Institute Genome Sequencing Center for Infectious Disease"/>
            <person name="Wu L."/>
            <person name="Ma J."/>
        </authorList>
    </citation>
    <scope>NUCLEOTIDE SEQUENCE [LARGE SCALE GENOMIC DNA]</scope>
    <source>
        <strain evidence="2">KCTC 62164</strain>
    </source>
</reference>
<gene>
    <name evidence="1" type="ORF">ACFOKA_11225</name>
</gene>
<protein>
    <submittedName>
        <fullName evidence="1">Uncharacterized protein</fullName>
    </submittedName>
</protein>
<comment type="caution">
    <text evidence="1">The sequence shown here is derived from an EMBL/GenBank/DDBJ whole genome shotgun (WGS) entry which is preliminary data.</text>
</comment>
<keyword evidence="2" id="KW-1185">Reference proteome</keyword>
<dbReference type="EMBL" id="JBHRSL010000010">
    <property type="protein sequence ID" value="MFC3052473.1"/>
    <property type="molecule type" value="Genomic_DNA"/>
</dbReference>